<dbReference type="PATRIC" id="fig|1088868.3.peg.861"/>
<protein>
    <recommendedName>
        <fullName evidence="2">RadC-like JAB domain-containing protein</fullName>
    </recommendedName>
</protein>
<proteinExistence type="predicted"/>
<feature type="domain" description="RadC-like JAB" evidence="2">
    <location>
        <begin position="130"/>
        <end position="248"/>
    </location>
</feature>
<organism evidence="3 4">
    <name type="scientific">Commensalibacter intestini A911</name>
    <dbReference type="NCBI Taxonomy" id="1088868"/>
    <lineage>
        <taxon>Bacteria</taxon>
        <taxon>Pseudomonadati</taxon>
        <taxon>Pseudomonadota</taxon>
        <taxon>Alphaproteobacteria</taxon>
        <taxon>Acetobacterales</taxon>
        <taxon>Acetobacteraceae</taxon>
    </lineage>
</organism>
<keyword evidence="1" id="KW-0482">Metalloprotease</keyword>
<dbReference type="Gene3D" id="3.40.140.10">
    <property type="entry name" value="Cytidine Deaminase, domain 2"/>
    <property type="match status" value="1"/>
</dbReference>
<keyword evidence="1" id="KW-0645">Protease</keyword>
<dbReference type="eggNOG" id="COG2003">
    <property type="taxonomic scope" value="Bacteria"/>
</dbReference>
<dbReference type="Proteomes" id="UP000005939">
    <property type="component" value="Unassembled WGS sequence"/>
</dbReference>
<name>G6EZJ0_9PROT</name>
<sequence length="257" mass="29815">MTVNERSGIYKVSNSFLPSVSKRSKQFTTLNGAGHRGRMRARLLQKGGESLQEYELLEMLLYLTIPRKDTKPLAKHLINSFGSLDGLLSAEDKILTKANISQEFIELIHLLKQTTERLVAPDSYNRPYMKHWKDVIVYLNEYPLKCEINNKKILRLLFLNNQQRLICDEYIVHHGVNSISLIIQKALKLYAMNLITIHYVSGNEFSAEMRKNEAKFALTLQSSTRHFDLNVGDHIIYLDSQYFSLFKNKKLSFEKEN</sequence>
<dbReference type="InterPro" id="IPR025657">
    <property type="entry name" value="RadC_JAB"/>
</dbReference>
<dbReference type="GO" id="GO:0008237">
    <property type="term" value="F:metallopeptidase activity"/>
    <property type="evidence" value="ECO:0007669"/>
    <property type="project" value="UniProtKB-KW"/>
</dbReference>
<evidence type="ECO:0000256" key="1">
    <source>
        <dbReference type="ARBA" id="ARBA00023049"/>
    </source>
</evidence>
<dbReference type="AlphaFoldDB" id="G6EZJ0"/>
<evidence type="ECO:0000313" key="4">
    <source>
        <dbReference type="Proteomes" id="UP000005939"/>
    </source>
</evidence>
<dbReference type="STRING" id="1088868.CIN_08600"/>
<dbReference type="Pfam" id="PF04002">
    <property type="entry name" value="RadC"/>
    <property type="match status" value="1"/>
</dbReference>
<reference evidence="3 4" key="1">
    <citation type="submission" date="2011-10" db="EMBL/GenBank/DDBJ databases">
        <title>Genome Sequence of Commensalibacter intestini A911, isolated from Drosophila gut.</title>
        <authorList>
            <person name="Lee W.-J."/>
            <person name="Kim E.-K."/>
        </authorList>
    </citation>
    <scope>NUCLEOTIDE SEQUENCE [LARGE SCALE GENOMIC DNA]</scope>
    <source>
        <strain evidence="3 4">A911</strain>
    </source>
</reference>
<comment type="caution">
    <text evidence="3">The sequence shown here is derived from an EMBL/GenBank/DDBJ whole genome shotgun (WGS) entry which is preliminary data.</text>
</comment>
<accession>G6EZJ0</accession>
<evidence type="ECO:0000259" key="2">
    <source>
        <dbReference type="Pfam" id="PF04002"/>
    </source>
</evidence>
<gene>
    <name evidence="3" type="ORF">CIN_08600</name>
</gene>
<evidence type="ECO:0000313" key="3">
    <source>
        <dbReference type="EMBL" id="EHD14928.1"/>
    </source>
</evidence>
<dbReference type="PANTHER" id="PTHR30471:SF3">
    <property type="entry name" value="UPF0758 PROTEIN YEES-RELATED"/>
    <property type="match status" value="1"/>
</dbReference>
<dbReference type="EMBL" id="AGFR01000003">
    <property type="protein sequence ID" value="EHD14928.1"/>
    <property type="molecule type" value="Genomic_DNA"/>
</dbReference>
<dbReference type="InterPro" id="IPR001405">
    <property type="entry name" value="UPF0758"/>
</dbReference>
<dbReference type="PANTHER" id="PTHR30471">
    <property type="entry name" value="DNA REPAIR PROTEIN RADC"/>
    <property type="match status" value="1"/>
</dbReference>
<keyword evidence="1" id="KW-0378">Hydrolase</keyword>